<dbReference type="PRINTS" id="PR00455">
    <property type="entry name" value="HTHTETR"/>
</dbReference>
<dbReference type="OrthoDB" id="9816431at2"/>
<dbReference type="SUPFAM" id="SSF46689">
    <property type="entry name" value="Homeodomain-like"/>
    <property type="match status" value="1"/>
</dbReference>
<keyword evidence="7" id="KW-1185">Reference proteome</keyword>
<dbReference type="Pfam" id="PF00440">
    <property type="entry name" value="TetR_N"/>
    <property type="match status" value="1"/>
</dbReference>
<dbReference type="InterPro" id="IPR001647">
    <property type="entry name" value="HTH_TetR"/>
</dbReference>
<keyword evidence="2 4" id="KW-0238">DNA-binding</keyword>
<comment type="caution">
    <text evidence="6">The sequence shown here is derived from an EMBL/GenBank/DDBJ whole genome shotgun (WGS) entry which is preliminary data.</text>
</comment>
<feature type="DNA-binding region" description="H-T-H motif" evidence="4">
    <location>
        <begin position="37"/>
        <end position="56"/>
    </location>
</feature>
<protein>
    <submittedName>
        <fullName evidence="6">TetR family transcriptional regulator</fullName>
    </submittedName>
</protein>
<reference evidence="6 7" key="1">
    <citation type="submission" date="2019-11" db="EMBL/GenBank/DDBJ databases">
        <authorList>
            <person name="Dong K."/>
        </authorList>
    </citation>
    <scope>NUCLEOTIDE SEQUENCE [LARGE SCALE GENOMIC DNA]</scope>
    <source>
        <strain evidence="6 7">NBRC 111993</strain>
    </source>
</reference>
<evidence type="ECO:0000256" key="4">
    <source>
        <dbReference type="PROSITE-ProRule" id="PRU00335"/>
    </source>
</evidence>
<evidence type="ECO:0000313" key="7">
    <source>
        <dbReference type="Proteomes" id="UP000478183"/>
    </source>
</evidence>
<organism evidence="6 7">
    <name type="scientific">Paracoccus aestuariivivens</name>
    <dbReference type="NCBI Taxonomy" id="1820333"/>
    <lineage>
        <taxon>Bacteria</taxon>
        <taxon>Pseudomonadati</taxon>
        <taxon>Pseudomonadota</taxon>
        <taxon>Alphaproteobacteria</taxon>
        <taxon>Rhodobacterales</taxon>
        <taxon>Paracoccaceae</taxon>
        <taxon>Paracoccus</taxon>
    </lineage>
</organism>
<dbReference type="AlphaFoldDB" id="A0A6L6J3W5"/>
<proteinExistence type="predicted"/>
<dbReference type="Proteomes" id="UP000478183">
    <property type="component" value="Unassembled WGS sequence"/>
</dbReference>
<feature type="domain" description="HTH tetR-type" evidence="5">
    <location>
        <begin position="14"/>
        <end position="74"/>
    </location>
</feature>
<dbReference type="InterPro" id="IPR023772">
    <property type="entry name" value="DNA-bd_HTH_TetR-type_CS"/>
</dbReference>
<dbReference type="PANTHER" id="PTHR30055">
    <property type="entry name" value="HTH-TYPE TRANSCRIPTIONAL REGULATOR RUTR"/>
    <property type="match status" value="1"/>
</dbReference>
<keyword evidence="1" id="KW-0805">Transcription regulation</keyword>
<dbReference type="EMBL" id="WMIE01000001">
    <property type="protein sequence ID" value="MTH76813.1"/>
    <property type="molecule type" value="Genomic_DNA"/>
</dbReference>
<gene>
    <name evidence="6" type="ORF">GL286_03620</name>
</gene>
<sequence>MTEIAETATPTDDSPKRQQILDGARRMFLTKGFEAASMQDVAKSAGVSKGTLYVYFDSKETMFEALVLCECGRMQEIMRQIGSGGGSVEEQLREIARQMVNRLLQSEVLSAMRMVIGTGEKFPDLARKVYEAGPMRSAHTLAGYLAQRVERGDLRIEDCGAASAEFIDLVISGQQRRALLMMPPMSSEDLERYIDRRVALFLTAYAA</sequence>
<name>A0A6L6J3W5_9RHOB</name>
<evidence type="ECO:0000259" key="5">
    <source>
        <dbReference type="PROSITE" id="PS50977"/>
    </source>
</evidence>
<dbReference type="Gene3D" id="1.10.10.60">
    <property type="entry name" value="Homeodomain-like"/>
    <property type="match status" value="1"/>
</dbReference>
<dbReference type="PROSITE" id="PS01081">
    <property type="entry name" value="HTH_TETR_1"/>
    <property type="match status" value="1"/>
</dbReference>
<dbReference type="RefSeq" id="WP_155094155.1">
    <property type="nucleotide sequence ID" value="NZ_WMIE01000001.1"/>
</dbReference>
<dbReference type="FunFam" id="1.10.10.60:FF:000141">
    <property type="entry name" value="TetR family transcriptional regulator"/>
    <property type="match status" value="1"/>
</dbReference>
<evidence type="ECO:0000256" key="1">
    <source>
        <dbReference type="ARBA" id="ARBA00023015"/>
    </source>
</evidence>
<keyword evidence="3" id="KW-0804">Transcription</keyword>
<dbReference type="PANTHER" id="PTHR30055:SF146">
    <property type="entry name" value="HTH-TYPE TRANSCRIPTIONAL DUAL REGULATOR CECR"/>
    <property type="match status" value="1"/>
</dbReference>
<evidence type="ECO:0000313" key="6">
    <source>
        <dbReference type="EMBL" id="MTH76813.1"/>
    </source>
</evidence>
<evidence type="ECO:0000256" key="2">
    <source>
        <dbReference type="ARBA" id="ARBA00023125"/>
    </source>
</evidence>
<dbReference type="GO" id="GO:0000976">
    <property type="term" value="F:transcription cis-regulatory region binding"/>
    <property type="evidence" value="ECO:0007669"/>
    <property type="project" value="TreeGrafter"/>
</dbReference>
<dbReference type="GO" id="GO:0003700">
    <property type="term" value="F:DNA-binding transcription factor activity"/>
    <property type="evidence" value="ECO:0007669"/>
    <property type="project" value="TreeGrafter"/>
</dbReference>
<dbReference type="Gene3D" id="1.10.357.10">
    <property type="entry name" value="Tetracycline Repressor, domain 2"/>
    <property type="match status" value="1"/>
</dbReference>
<dbReference type="InterPro" id="IPR050109">
    <property type="entry name" value="HTH-type_TetR-like_transc_reg"/>
</dbReference>
<evidence type="ECO:0000256" key="3">
    <source>
        <dbReference type="ARBA" id="ARBA00023163"/>
    </source>
</evidence>
<dbReference type="PROSITE" id="PS50977">
    <property type="entry name" value="HTH_TETR_2"/>
    <property type="match status" value="1"/>
</dbReference>
<dbReference type="InterPro" id="IPR036271">
    <property type="entry name" value="Tet_transcr_reg_TetR-rel_C_sf"/>
</dbReference>
<dbReference type="SUPFAM" id="SSF48498">
    <property type="entry name" value="Tetracyclin repressor-like, C-terminal domain"/>
    <property type="match status" value="1"/>
</dbReference>
<dbReference type="InterPro" id="IPR009057">
    <property type="entry name" value="Homeodomain-like_sf"/>
</dbReference>
<dbReference type="Pfam" id="PF14246">
    <property type="entry name" value="TetR_C_7"/>
    <property type="match status" value="1"/>
</dbReference>
<accession>A0A6L6J3W5</accession>
<dbReference type="InterPro" id="IPR039536">
    <property type="entry name" value="TetR_C_Proteobacteria"/>
</dbReference>